<protein>
    <recommendedName>
        <fullName evidence="2">SsrA-binding protein</fullName>
    </recommendedName>
</protein>
<organism evidence="1">
    <name type="scientific">marine metagenome</name>
    <dbReference type="NCBI Taxonomy" id="408172"/>
    <lineage>
        <taxon>unclassified sequences</taxon>
        <taxon>metagenomes</taxon>
        <taxon>ecological metagenomes</taxon>
    </lineage>
</organism>
<evidence type="ECO:0008006" key="2">
    <source>
        <dbReference type="Google" id="ProtNLM"/>
    </source>
</evidence>
<gene>
    <name evidence="1" type="ORF">METZ01_LOCUS63413</name>
</gene>
<accession>A0A381T488</accession>
<evidence type="ECO:0000313" key="1">
    <source>
        <dbReference type="EMBL" id="SVA10559.1"/>
    </source>
</evidence>
<sequence>MKKIFKILAYLNKLILPSMTKRRLDPIKASNIQLLLIGWRYYITKNSLD</sequence>
<proteinExistence type="predicted"/>
<reference evidence="1" key="1">
    <citation type="submission" date="2018-05" db="EMBL/GenBank/DDBJ databases">
        <authorList>
            <person name="Lanie J.A."/>
            <person name="Ng W.-L."/>
            <person name="Kazmierczak K.M."/>
            <person name="Andrzejewski T.M."/>
            <person name="Davidsen T.M."/>
            <person name="Wayne K.J."/>
            <person name="Tettelin H."/>
            <person name="Glass J.I."/>
            <person name="Rusch D."/>
            <person name="Podicherti R."/>
            <person name="Tsui H.-C.T."/>
            <person name="Winkler M.E."/>
        </authorList>
    </citation>
    <scope>NUCLEOTIDE SEQUENCE</scope>
</reference>
<dbReference type="AlphaFoldDB" id="A0A381T488"/>
<name>A0A381T488_9ZZZZ</name>
<dbReference type="EMBL" id="UINC01003946">
    <property type="protein sequence ID" value="SVA10559.1"/>
    <property type="molecule type" value="Genomic_DNA"/>
</dbReference>